<organism evidence="5 6">
    <name type="scientific">Paenactinomyces guangxiensis</name>
    <dbReference type="NCBI Taxonomy" id="1490290"/>
    <lineage>
        <taxon>Bacteria</taxon>
        <taxon>Bacillati</taxon>
        <taxon>Bacillota</taxon>
        <taxon>Bacilli</taxon>
        <taxon>Bacillales</taxon>
        <taxon>Thermoactinomycetaceae</taxon>
        <taxon>Paenactinomyces</taxon>
    </lineage>
</organism>
<dbReference type="PROSITE" id="PS51257">
    <property type="entry name" value="PROKAR_LIPOPROTEIN"/>
    <property type="match status" value="1"/>
</dbReference>
<evidence type="ECO:0000313" key="6">
    <source>
        <dbReference type="Proteomes" id="UP000535491"/>
    </source>
</evidence>
<dbReference type="GO" id="GO:0046872">
    <property type="term" value="F:metal ion binding"/>
    <property type="evidence" value="ECO:0007669"/>
    <property type="project" value="InterPro"/>
</dbReference>
<protein>
    <submittedName>
        <fullName evidence="5">Zinc ABC transporter substrate-binding protein</fullName>
    </submittedName>
</protein>
<comment type="similarity">
    <text evidence="3">Belongs to the bacterial solute-binding protein 9 family.</text>
</comment>
<dbReference type="Gene3D" id="3.40.50.1980">
    <property type="entry name" value="Nitrogenase molybdenum iron protein domain"/>
    <property type="match status" value="2"/>
</dbReference>
<dbReference type="CDD" id="cd01017">
    <property type="entry name" value="AdcA"/>
    <property type="match status" value="1"/>
</dbReference>
<evidence type="ECO:0000256" key="1">
    <source>
        <dbReference type="ARBA" id="ARBA00022448"/>
    </source>
</evidence>
<name>A0A7W2A754_9BACL</name>
<keyword evidence="6" id="KW-1185">Reference proteome</keyword>
<dbReference type="EMBL" id="JACEIQ010000005">
    <property type="protein sequence ID" value="MBA4494161.1"/>
    <property type="molecule type" value="Genomic_DNA"/>
</dbReference>
<dbReference type="SUPFAM" id="SSF53807">
    <property type="entry name" value="Helical backbone' metal receptor"/>
    <property type="match status" value="1"/>
</dbReference>
<gene>
    <name evidence="5" type="ORF">H1191_07570</name>
</gene>
<evidence type="ECO:0000313" key="5">
    <source>
        <dbReference type="EMBL" id="MBA4494161.1"/>
    </source>
</evidence>
<dbReference type="PANTHER" id="PTHR42953">
    <property type="entry name" value="HIGH-AFFINITY ZINC UPTAKE SYSTEM PROTEIN ZNUA-RELATED"/>
    <property type="match status" value="1"/>
</dbReference>
<dbReference type="GO" id="GO:0007155">
    <property type="term" value="P:cell adhesion"/>
    <property type="evidence" value="ECO:0007669"/>
    <property type="project" value="InterPro"/>
</dbReference>
<dbReference type="PRINTS" id="PR00690">
    <property type="entry name" value="ADHESNFAMILY"/>
</dbReference>
<evidence type="ECO:0000256" key="3">
    <source>
        <dbReference type="RuleBase" id="RU003512"/>
    </source>
</evidence>
<dbReference type="InterPro" id="IPR006127">
    <property type="entry name" value="ZnuA-like"/>
</dbReference>
<feature type="signal peptide" evidence="4">
    <location>
        <begin position="1"/>
        <end position="20"/>
    </location>
</feature>
<dbReference type="RefSeq" id="WP_181751395.1">
    <property type="nucleotide sequence ID" value="NZ_JACEIQ010000005.1"/>
</dbReference>
<evidence type="ECO:0000256" key="4">
    <source>
        <dbReference type="SAM" id="SignalP"/>
    </source>
</evidence>
<comment type="caution">
    <text evidence="5">The sequence shown here is derived from an EMBL/GenBank/DDBJ whole genome shotgun (WGS) entry which is preliminary data.</text>
</comment>
<reference evidence="5 6" key="1">
    <citation type="submission" date="2020-07" db="EMBL/GenBank/DDBJ databases">
        <authorList>
            <person name="Feng H."/>
        </authorList>
    </citation>
    <scope>NUCLEOTIDE SEQUENCE [LARGE SCALE GENOMIC DNA]</scope>
    <source>
        <strain evidence="6">s-10</strain>
    </source>
</reference>
<dbReference type="InterPro" id="IPR006129">
    <property type="entry name" value="AdhesinB"/>
</dbReference>
<dbReference type="PRINTS" id="PR00691">
    <property type="entry name" value="ADHESINB"/>
</dbReference>
<keyword evidence="1 3" id="KW-0813">Transport</keyword>
<keyword evidence="2 4" id="KW-0732">Signal</keyword>
<dbReference type="PANTHER" id="PTHR42953:SF8">
    <property type="entry name" value="ZINT DOMAIN-CONTAINING PROTEIN"/>
    <property type="match status" value="1"/>
</dbReference>
<sequence>MSKRIVGWVAVMLLAVTALAGCGSSTTATKKDDSKLQIYTSLYPLEDFAKKIGGNHVQVTNLVPPGTESHDFELSARDMANLSEADVFIYNGAGFEPWVEKAVQSLDQDQTVIVNSTEKMDLIPVTGQEHDHSHEKGKHPHDRGNFDPHVWMDPTLAKQEALKIRDALIKADPTHKADYEKNYSVLADQFDQLDQEYMEMVKKAPRKEFVVSHAAFGYLAKRYGLQQIAVSGITPSDEPSPRELQEIIETVRKHDVKVILFETLVSGKVAEVVKKEVKAEALTLNPLEGLTKEELDRGDDYFSVMRKNKAHLARALGAANE</sequence>
<dbReference type="InterPro" id="IPR006128">
    <property type="entry name" value="Lipoprotein_PsaA-like"/>
</dbReference>
<dbReference type="Pfam" id="PF01297">
    <property type="entry name" value="ZnuA"/>
    <property type="match status" value="1"/>
</dbReference>
<proteinExistence type="inferred from homology"/>
<dbReference type="InterPro" id="IPR050492">
    <property type="entry name" value="Bact_metal-bind_prot9"/>
</dbReference>
<accession>A0A7W2A754</accession>
<evidence type="ECO:0000256" key="2">
    <source>
        <dbReference type="ARBA" id="ARBA00022729"/>
    </source>
</evidence>
<dbReference type="GO" id="GO:0030001">
    <property type="term" value="P:metal ion transport"/>
    <property type="evidence" value="ECO:0007669"/>
    <property type="project" value="InterPro"/>
</dbReference>
<feature type="chain" id="PRO_5039108215" evidence="4">
    <location>
        <begin position="21"/>
        <end position="321"/>
    </location>
</feature>
<dbReference type="Proteomes" id="UP000535491">
    <property type="component" value="Unassembled WGS sequence"/>
</dbReference>
<dbReference type="AlphaFoldDB" id="A0A7W2A754"/>